<name>A0A6I3L350_9NOCA</name>
<proteinExistence type="predicted"/>
<dbReference type="EMBL" id="WMBB01000011">
    <property type="protein sequence ID" value="MTE15708.1"/>
    <property type="molecule type" value="Genomic_DNA"/>
</dbReference>
<dbReference type="RefSeq" id="WP_154790151.1">
    <property type="nucleotide sequence ID" value="NZ_WMBB01000011.1"/>
</dbReference>
<protein>
    <recommendedName>
        <fullName evidence="1">Core domain-containing protein</fullName>
    </recommendedName>
</protein>
<evidence type="ECO:0000313" key="3">
    <source>
        <dbReference type="Proteomes" id="UP000432464"/>
    </source>
</evidence>
<comment type="caution">
    <text evidence="2">The sequence shown here is derived from an EMBL/GenBank/DDBJ whole genome shotgun (WGS) entry which is preliminary data.</text>
</comment>
<dbReference type="SUPFAM" id="SSF89360">
    <property type="entry name" value="HesB-like domain"/>
    <property type="match status" value="1"/>
</dbReference>
<accession>A0A6I3L350</accession>
<dbReference type="Gene3D" id="2.60.300.12">
    <property type="entry name" value="HesB-like domain"/>
    <property type="match status" value="1"/>
</dbReference>
<dbReference type="AlphaFoldDB" id="A0A6I3L350"/>
<dbReference type="InterPro" id="IPR035903">
    <property type="entry name" value="HesB-like_dom_sf"/>
</dbReference>
<organism evidence="2 3">
    <name type="scientific">Nocardia aurantiaca</name>
    <dbReference type="NCBI Taxonomy" id="2675850"/>
    <lineage>
        <taxon>Bacteria</taxon>
        <taxon>Bacillati</taxon>
        <taxon>Actinomycetota</taxon>
        <taxon>Actinomycetes</taxon>
        <taxon>Mycobacteriales</taxon>
        <taxon>Nocardiaceae</taxon>
        <taxon>Nocardia</taxon>
    </lineage>
</organism>
<dbReference type="Proteomes" id="UP000432464">
    <property type="component" value="Unassembled WGS sequence"/>
</dbReference>
<reference evidence="2 3" key="1">
    <citation type="submission" date="2019-11" db="EMBL/GenBank/DDBJ databases">
        <title>Nocardia sp. nov. CT2-14 isolated from soil.</title>
        <authorList>
            <person name="Kanchanasin P."/>
            <person name="Tanasupawat S."/>
            <person name="Yuki M."/>
            <person name="Kudo T."/>
        </authorList>
    </citation>
    <scope>NUCLEOTIDE SEQUENCE [LARGE SCALE GENOMIC DNA]</scope>
    <source>
        <strain evidence="2 3">CT2-14</strain>
    </source>
</reference>
<evidence type="ECO:0000313" key="2">
    <source>
        <dbReference type="EMBL" id="MTE15708.1"/>
    </source>
</evidence>
<keyword evidence="3" id="KW-1185">Reference proteome</keyword>
<dbReference type="Pfam" id="PF01521">
    <property type="entry name" value="Fe-S_biosyn"/>
    <property type="match status" value="1"/>
</dbReference>
<sequence length="96" mass="10119">MLMLTPTAVEAVRDITSGEGAPQDAGLRISTRDDAESFQLAVADSPSQDDEVLTAEGARIFMDRKSAEFFDDKILDAGLDAKGNATFVVGPQAANS</sequence>
<dbReference type="InterPro" id="IPR000361">
    <property type="entry name" value="ATAP_core_dom"/>
</dbReference>
<feature type="domain" description="Core" evidence="1">
    <location>
        <begin position="2"/>
        <end position="73"/>
    </location>
</feature>
<gene>
    <name evidence="2" type="ORF">GLP40_23420</name>
</gene>
<evidence type="ECO:0000259" key="1">
    <source>
        <dbReference type="Pfam" id="PF01521"/>
    </source>
</evidence>